<dbReference type="InterPro" id="IPR010279">
    <property type="entry name" value="YqjD/ElaB"/>
</dbReference>
<gene>
    <name evidence="3" type="ORF">D3870_12385</name>
</gene>
<dbReference type="RefSeq" id="WP_119739514.1">
    <property type="nucleotide sequence ID" value="NZ_QYUN01000002.1"/>
</dbReference>
<dbReference type="PANTHER" id="PTHR35893:SF3">
    <property type="entry name" value="INNER MEMBRANE PROTEIN"/>
    <property type="match status" value="1"/>
</dbReference>
<keyword evidence="4" id="KW-1185">Reference proteome</keyword>
<dbReference type="PANTHER" id="PTHR35893">
    <property type="entry name" value="INNER MEMBRANE PROTEIN-RELATED"/>
    <property type="match status" value="1"/>
</dbReference>
<evidence type="ECO:0000259" key="2">
    <source>
        <dbReference type="Pfam" id="PF19029"/>
    </source>
</evidence>
<dbReference type="GO" id="GO:0043022">
    <property type="term" value="F:ribosome binding"/>
    <property type="evidence" value="ECO:0007669"/>
    <property type="project" value="InterPro"/>
</dbReference>
<dbReference type="OrthoDB" id="9181874at2"/>
<dbReference type="InterPro" id="IPR043605">
    <property type="entry name" value="DUF883_C"/>
</dbReference>
<dbReference type="Proteomes" id="UP000285190">
    <property type="component" value="Unassembled WGS sequence"/>
</dbReference>
<feature type="domain" description="DUF883" evidence="2">
    <location>
        <begin position="100"/>
        <end position="128"/>
    </location>
</feature>
<sequence>MESTLHSSTPGNGSDAANAIKGAYREAKGAARRSAAEMRSDLSNIKHDLDALIDRAPSMSDDELTKAHAQMMQQFSSVRSTAKGLANEASRQFNRGMETTTEYVKGRPMQSVAVAVGTGLLLGFLLHRH</sequence>
<proteinExistence type="predicted"/>
<accession>A0A418X6C0</accession>
<dbReference type="AlphaFoldDB" id="A0A418X6C0"/>
<feature type="compositionally biased region" description="Polar residues" evidence="1">
    <location>
        <begin position="1"/>
        <end position="12"/>
    </location>
</feature>
<dbReference type="Pfam" id="PF19029">
    <property type="entry name" value="DUF883_C"/>
    <property type="match status" value="1"/>
</dbReference>
<name>A0A418X6C0_9BURK</name>
<feature type="region of interest" description="Disordered" evidence="1">
    <location>
        <begin position="1"/>
        <end position="20"/>
    </location>
</feature>
<organism evidence="3 4">
    <name type="scientific">Noviherbaspirillum cavernae</name>
    <dbReference type="NCBI Taxonomy" id="2320862"/>
    <lineage>
        <taxon>Bacteria</taxon>
        <taxon>Pseudomonadati</taxon>
        <taxon>Pseudomonadota</taxon>
        <taxon>Betaproteobacteria</taxon>
        <taxon>Burkholderiales</taxon>
        <taxon>Oxalobacteraceae</taxon>
        <taxon>Noviherbaspirillum</taxon>
    </lineage>
</organism>
<evidence type="ECO:0000313" key="3">
    <source>
        <dbReference type="EMBL" id="RJG08027.1"/>
    </source>
</evidence>
<protein>
    <submittedName>
        <fullName evidence="3">DUF883 family protein</fullName>
    </submittedName>
</protein>
<reference evidence="3 4" key="1">
    <citation type="submission" date="2018-09" db="EMBL/GenBank/DDBJ databases">
        <authorList>
            <person name="Zhu H."/>
        </authorList>
    </citation>
    <scope>NUCLEOTIDE SEQUENCE [LARGE SCALE GENOMIC DNA]</scope>
    <source>
        <strain evidence="3 4">K2R10-39</strain>
    </source>
</reference>
<comment type="caution">
    <text evidence="3">The sequence shown here is derived from an EMBL/GenBank/DDBJ whole genome shotgun (WGS) entry which is preliminary data.</text>
</comment>
<dbReference type="EMBL" id="QYUN01000002">
    <property type="protein sequence ID" value="RJG08027.1"/>
    <property type="molecule type" value="Genomic_DNA"/>
</dbReference>
<evidence type="ECO:0000256" key="1">
    <source>
        <dbReference type="SAM" id="MobiDB-lite"/>
    </source>
</evidence>
<evidence type="ECO:0000313" key="4">
    <source>
        <dbReference type="Proteomes" id="UP000285190"/>
    </source>
</evidence>